<evidence type="ECO:0000256" key="1">
    <source>
        <dbReference type="SAM" id="MobiDB-lite"/>
    </source>
</evidence>
<dbReference type="RefSeq" id="WP_126630484.1">
    <property type="nucleotide sequence ID" value="NZ_BIFT01000002.1"/>
</dbReference>
<keyword evidence="3" id="KW-1185">Reference proteome</keyword>
<name>A0A402BG51_9CHLR</name>
<dbReference type="AlphaFoldDB" id="A0A402BG51"/>
<protein>
    <submittedName>
        <fullName evidence="2">Uncharacterized protein</fullName>
    </submittedName>
</protein>
<feature type="region of interest" description="Disordered" evidence="1">
    <location>
        <begin position="1"/>
        <end position="64"/>
    </location>
</feature>
<evidence type="ECO:0000313" key="3">
    <source>
        <dbReference type="Proteomes" id="UP000287171"/>
    </source>
</evidence>
<dbReference type="EMBL" id="BIFT01000002">
    <property type="protein sequence ID" value="GCE30388.1"/>
    <property type="molecule type" value="Genomic_DNA"/>
</dbReference>
<gene>
    <name evidence="2" type="ORF">KDA_58720</name>
</gene>
<proteinExistence type="predicted"/>
<comment type="caution">
    <text evidence="2">The sequence shown here is derived from an EMBL/GenBank/DDBJ whole genome shotgun (WGS) entry which is preliminary data.</text>
</comment>
<dbReference type="Proteomes" id="UP000287171">
    <property type="component" value="Unassembled WGS sequence"/>
</dbReference>
<reference evidence="3" key="1">
    <citation type="submission" date="2018-12" db="EMBL/GenBank/DDBJ databases">
        <title>Tengunoibacter tsumagoiensis gen. nov., sp. nov., Dictyobacter kobayashii sp. nov., D. alpinus sp. nov., and D. joshuensis sp. nov. and description of Dictyobacteraceae fam. nov. within the order Ktedonobacterales isolated from Tengu-no-mugimeshi.</title>
        <authorList>
            <person name="Wang C.M."/>
            <person name="Zheng Y."/>
            <person name="Sakai Y."/>
            <person name="Toyoda A."/>
            <person name="Minakuchi Y."/>
            <person name="Abe K."/>
            <person name="Yokota A."/>
            <person name="Yabe S."/>
        </authorList>
    </citation>
    <scope>NUCLEOTIDE SEQUENCE [LARGE SCALE GENOMIC DNA]</scope>
    <source>
        <strain evidence="3">Uno16</strain>
    </source>
</reference>
<organism evidence="2 3">
    <name type="scientific">Dictyobacter alpinus</name>
    <dbReference type="NCBI Taxonomy" id="2014873"/>
    <lineage>
        <taxon>Bacteria</taxon>
        <taxon>Bacillati</taxon>
        <taxon>Chloroflexota</taxon>
        <taxon>Ktedonobacteria</taxon>
        <taxon>Ktedonobacterales</taxon>
        <taxon>Dictyobacteraceae</taxon>
        <taxon>Dictyobacter</taxon>
    </lineage>
</organism>
<dbReference type="OrthoDB" id="156085at2"/>
<evidence type="ECO:0000313" key="2">
    <source>
        <dbReference type="EMBL" id="GCE30388.1"/>
    </source>
</evidence>
<accession>A0A402BG51</accession>
<sequence length="237" mass="26108">MQNPNQGRNNNPNQNQWNPPNQYDQDPYRQGAMNNPEQDPYRQGNMPDRSAAPMGNTMQNVPTTRYTVPEGYPFTEQEWQTLLATPLQVSMAMMSVSPSGIIGVIQEAMAVGRSVQALQHQGNVTPMIGQLGQQLTQVIDDFRAGRPSPVGDIRQMMQPDVARNIALSNCQQVTNILAKVSPQDANAYKQFVYTLAYNVAAAGREGGFLGLFGGEQISPPEQNMLSEIASVLRVQRS</sequence>
<feature type="compositionally biased region" description="Low complexity" evidence="1">
    <location>
        <begin position="1"/>
        <end position="22"/>
    </location>
</feature>